<dbReference type="AlphaFoldDB" id="A0A840U4B7"/>
<dbReference type="CDD" id="cd07938">
    <property type="entry name" value="DRE_TIM_HMGL"/>
    <property type="match status" value="1"/>
</dbReference>
<dbReference type="FunFam" id="3.20.20.70:FF:000201">
    <property type="entry name" value="Hydroxymethylglutaryl-CoA lyase"/>
    <property type="match status" value="1"/>
</dbReference>
<evidence type="ECO:0000256" key="2">
    <source>
        <dbReference type="ARBA" id="ARBA00009405"/>
    </source>
</evidence>
<evidence type="ECO:0000256" key="3">
    <source>
        <dbReference type="ARBA" id="ARBA00012910"/>
    </source>
</evidence>
<dbReference type="GO" id="GO:0006552">
    <property type="term" value="P:L-leucine catabolic process"/>
    <property type="evidence" value="ECO:0007669"/>
    <property type="project" value="TreeGrafter"/>
</dbReference>
<dbReference type="NCBIfam" id="NF004283">
    <property type="entry name" value="PRK05692.1"/>
    <property type="match status" value="1"/>
</dbReference>
<evidence type="ECO:0000256" key="6">
    <source>
        <dbReference type="ARBA" id="ARBA00049877"/>
    </source>
</evidence>
<dbReference type="Pfam" id="PF00682">
    <property type="entry name" value="HMGL-like"/>
    <property type="match status" value="1"/>
</dbReference>
<dbReference type="EMBL" id="JACHFE010000001">
    <property type="protein sequence ID" value="MBB5319969.1"/>
    <property type="molecule type" value="Genomic_DNA"/>
</dbReference>
<dbReference type="RefSeq" id="WP_183699302.1">
    <property type="nucleotide sequence ID" value="NZ_JACHFE010000001.1"/>
</dbReference>
<dbReference type="PROSITE" id="PS01062">
    <property type="entry name" value="HMG_COA_LYASE"/>
    <property type="match status" value="1"/>
</dbReference>
<comment type="similarity">
    <text evidence="2">Belongs to the HMG-CoA lyase family.</text>
</comment>
<evidence type="ECO:0000313" key="9">
    <source>
        <dbReference type="Proteomes" id="UP000591735"/>
    </source>
</evidence>
<proteinExistence type="inferred from homology"/>
<gene>
    <name evidence="8" type="ORF">HNR38_000437</name>
</gene>
<dbReference type="InterPro" id="IPR013785">
    <property type="entry name" value="Aldolase_TIM"/>
</dbReference>
<keyword evidence="4" id="KW-0479">Metal-binding</keyword>
<dbReference type="InterPro" id="IPR043594">
    <property type="entry name" value="HMGL"/>
</dbReference>
<evidence type="ECO:0000313" key="8">
    <source>
        <dbReference type="EMBL" id="MBB5319969.1"/>
    </source>
</evidence>
<name>A0A840U4B7_9GAMM</name>
<dbReference type="Proteomes" id="UP000591735">
    <property type="component" value="Unassembled WGS sequence"/>
</dbReference>
<keyword evidence="9" id="KW-1185">Reference proteome</keyword>
<dbReference type="GO" id="GO:0004419">
    <property type="term" value="F:hydroxymethylglutaryl-CoA lyase activity"/>
    <property type="evidence" value="ECO:0007669"/>
    <property type="project" value="UniProtKB-EC"/>
</dbReference>
<evidence type="ECO:0000256" key="5">
    <source>
        <dbReference type="ARBA" id="ARBA00023239"/>
    </source>
</evidence>
<comment type="catalytic activity">
    <reaction evidence="6">
        <text>(3S)-3-hydroxy-3-methylglutaryl-CoA = acetoacetate + acetyl-CoA</text>
        <dbReference type="Rhea" id="RHEA:24404"/>
        <dbReference type="ChEBI" id="CHEBI:13705"/>
        <dbReference type="ChEBI" id="CHEBI:43074"/>
        <dbReference type="ChEBI" id="CHEBI:57288"/>
        <dbReference type="EC" id="4.1.3.4"/>
    </reaction>
</comment>
<dbReference type="GO" id="GO:0046951">
    <property type="term" value="P:ketone body biosynthetic process"/>
    <property type="evidence" value="ECO:0007669"/>
    <property type="project" value="TreeGrafter"/>
</dbReference>
<evidence type="ECO:0000259" key="7">
    <source>
        <dbReference type="PROSITE" id="PS50991"/>
    </source>
</evidence>
<dbReference type="PANTHER" id="PTHR42738:SF7">
    <property type="entry name" value="HYDROXYMETHYLGLUTARYL-COA LYASE"/>
    <property type="match status" value="1"/>
</dbReference>
<dbReference type="SUPFAM" id="SSF51569">
    <property type="entry name" value="Aldolase"/>
    <property type="match status" value="1"/>
</dbReference>
<evidence type="ECO:0000256" key="4">
    <source>
        <dbReference type="ARBA" id="ARBA00022723"/>
    </source>
</evidence>
<dbReference type="PROSITE" id="PS50991">
    <property type="entry name" value="PYR_CT"/>
    <property type="match status" value="1"/>
</dbReference>
<dbReference type="UniPathway" id="UPA00896">
    <property type="reaction ID" value="UER00863"/>
</dbReference>
<dbReference type="PANTHER" id="PTHR42738">
    <property type="entry name" value="HYDROXYMETHYLGLUTARYL-COA LYASE"/>
    <property type="match status" value="1"/>
</dbReference>
<dbReference type="GO" id="GO:0046872">
    <property type="term" value="F:metal ion binding"/>
    <property type="evidence" value="ECO:0007669"/>
    <property type="project" value="UniProtKB-KW"/>
</dbReference>
<dbReference type="EC" id="4.1.3.4" evidence="3"/>
<feature type="domain" description="Pyruvate carboxyltransferase" evidence="7">
    <location>
        <begin position="7"/>
        <end position="275"/>
    </location>
</feature>
<keyword evidence="5 8" id="KW-0456">Lyase</keyword>
<protein>
    <recommendedName>
        <fullName evidence="3">hydroxymethylglutaryl-CoA lyase</fullName>
        <ecNumber evidence="3">4.1.3.4</ecNumber>
    </recommendedName>
</protein>
<dbReference type="Gene3D" id="3.20.20.70">
    <property type="entry name" value="Aldolase class I"/>
    <property type="match status" value="1"/>
</dbReference>
<accession>A0A840U4B7</accession>
<reference evidence="8 9" key="1">
    <citation type="submission" date="2020-08" db="EMBL/GenBank/DDBJ databases">
        <title>Genomic Encyclopedia of Type Strains, Phase IV (KMG-IV): sequencing the most valuable type-strain genomes for metagenomic binning, comparative biology and taxonomic classification.</title>
        <authorList>
            <person name="Goeker M."/>
        </authorList>
    </citation>
    <scope>NUCLEOTIDE SEQUENCE [LARGE SCALE GENOMIC DNA]</scope>
    <source>
        <strain evidence="8 9">DSM 22359</strain>
    </source>
</reference>
<dbReference type="InterPro" id="IPR000891">
    <property type="entry name" value="PYR_CT"/>
</dbReference>
<organism evidence="8 9">
    <name type="scientific">Marinobacter oulmenensis</name>
    <dbReference type="NCBI Taxonomy" id="643747"/>
    <lineage>
        <taxon>Bacteria</taxon>
        <taxon>Pseudomonadati</taxon>
        <taxon>Pseudomonadota</taxon>
        <taxon>Gammaproteobacteria</taxon>
        <taxon>Pseudomonadales</taxon>
        <taxon>Marinobacteraceae</taxon>
        <taxon>Marinobacter</taxon>
    </lineage>
</organism>
<evidence type="ECO:0000256" key="1">
    <source>
        <dbReference type="ARBA" id="ARBA00005143"/>
    </source>
</evidence>
<dbReference type="InterPro" id="IPR000138">
    <property type="entry name" value="HMG_CoA_lyase_AS"/>
</dbReference>
<comment type="caution">
    <text evidence="8">The sequence shown here is derived from an EMBL/GenBank/DDBJ whole genome shotgun (WGS) entry which is preliminary data.</text>
</comment>
<sequence length="301" mass="31611">MAFPKAVRLVEMSPRDGLQNEPGPVVATAIKAGLIDRLAECGLAHIEAASFVSPKWVPQMADAAEVMASIRRRPDVRYSALTPNLKGFENALAAGVNEVAVFGAASESFTRKNINCSIAESLERFAPVLEAAGQHGIPVRGYVSTVLGCPYEGDIAPEQVAAVAEALYDMGCYEISLGDTIGVGTPLKAKRMLEAVAARIPMPQLAAHFHDTYGQALANLYAVLEEGVSVIDASVAGLGGCPYAKGASGNVATEDVLYMLNGLGIETGVDLEKLVARGHWISARLNRANGSKVGLAWSSNC</sequence>
<comment type="pathway">
    <text evidence="1">Metabolic intermediate metabolism; (S)-3-hydroxy-3-methylglutaryl-CoA degradation; acetoacetate from (S)-3-hydroxy-3-methylglutaryl-CoA: step 1/1.</text>
</comment>